<reference evidence="2" key="2">
    <citation type="submission" date="2020-02" db="EMBL/GenBank/DDBJ databases">
        <title>Identification and distribution of gene clusters putatively required for synthesis of sphingolipid metabolism inhibitors in phylogenetically diverse species of the filamentous fungus Fusarium.</title>
        <authorList>
            <person name="Kim H.-S."/>
            <person name="Busman M."/>
            <person name="Brown D.W."/>
            <person name="Divon H."/>
            <person name="Uhlig S."/>
            <person name="Proctor R.H."/>
        </authorList>
    </citation>
    <scope>NUCLEOTIDE SEQUENCE</scope>
    <source>
        <strain evidence="2">NRRL 25174</strain>
    </source>
</reference>
<dbReference type="Proteomes" id="UP000730481">
    <property type="component" value="Unassembled WGS sequence"/>
</dbReference>
<dbReference type="PANTHER" id="PTHR37540">
    <property type="entry name" value="TRANSCRIPTION FACTOR (ACR-2), PUTATIVE-RELATED-RELATED"/>
    <property type="match status" value="1"/>
</dbReference>
<dbReference type="OrthoDB" id="4159781at2759"/>
<accession>A0A9P5AH21</accession>
<protein>
    <submittedName>
        <fullName evidence="2">Uncharacterized protein</fullName>
    </submittedName>
</protein>
<reference evidence="2" key="1">
    <citation type="journal article" date="2017" name="Mycologia">
        <title>Fusarium algeriense, sp. nov., a novel toxigenic crown rot pathogen of durum wheat from Algeria is nested in the Fusarium burgessii species complex.</title>
        <authorList>
            <person name="Laraba I."/>
            <person name="Keddad A."/>
            <person name="Boureghda H."/>
            <person name="Abdallah N."/>
            <person name="Vaughan M.M."/>
            <person name="Proctor R.H."/>
            <person name="Busman M."/>
            <person name="O'Donnell K."/>
        </authorList>
    </citation>
    <scope>NUCLEOTIDE SEQUENCE</scope>
    <source>
        <strain evidence="2">NRRL 25174</strain>
    </source>
</reference>
<keyword evidence="3" id="KW-1185">Reference proteome</keyword>
<proteinExistence type="predicted"/>
<organism evidence="2 3">
    <name type="scientific">Fusarium beomiforme</name>
    <dbReference type="NCBI Taxonomy" id="44412"/>
    <lineage>
        <taxon>Eukaryota</taxon>
        <taxon>Fungi</taxon>
        <taxon>Dikarya</taxon>
        <taxon>Ascomycota</taxon>
        <taxon>Pezizomycotina</taxon>
        <taxon>Sordariomycetes</taxon>
        <taxon>Hypocreomycetidae</taxon>
        <taxon>Hypocreales</taxon>
        <taxon>Nectriaceae</taxon>
        <taxon>Fusarium</taxon>
        <taxon>Fusarium burgessii species complex</taxon>
    </lineage>
</organism>
<comment type="caution">
    <text evidence="2">The sequence shown here is derived from an EMBL/GenBank/DDBJ whole genome shotgun (WGS) entry which is preliminary data.</text>
</comment>
<dbReference type="PANTHER" id="PTHR37540:SF5">
    <property type="entry name" value="TRANSCRIPTION FACTOR DOMAIN-CONTAINING PROTEIN"/>
    <property type="match status" value="1"/>
</dbReference>
<evidence type="ECO:0000313" key="3">
    <source>
        <dbReference type="Proteomes" id="UP000730481"/>
    </source>
</evidence>
<dbReference type="AlphaFoldDB" id="A0A9P5AH21"/>
<dbReference type="Pfam" id="PF11951">
    <property type="entry name" value="Fungal_trans_2"/>
    <property type="match status" value="1"/>
</dbReference>
<name>A0A9P5AH21_9HYPO</name>
<gene>
    <name evidence="2" type="ORF">FBEOM_7577</name>
</gene>
<keyword evidence="1" id="KW-0539">Nucleus</keyword>
<dbReference type="InterPro" id="IPR021858">
    <property type="entry name" value="Fun_TF"/>
</dbReference>
<evidence type="ECO:0000256" key="1">
    <source>
        <dbReference type="ARBA" id="ARBA00023242"/>
    </source>
</evidence>
<sequence>MVNVRRHVMLDIGKSRRKPSKDRQYVTLTWQAQRNNHTKRGPRRRNYDKSEALEELKVRSGTGKPCITPPLLYALAIFEKEWGEDSFSAYGFTLIMVTGKNAMSPGECLGVFSDLKTCVKSQDTAGSTNTFWFPFAFRKSAFLQHYQQMFTSPDILIPLYLRSARELESLALERSLITIQCIESRLASQNTRWATSVSVISAVLALVCYNFTNLDFDQAMVHIRGVWKVVEARGGISTLEDHEDLLLMISWVDITAALLHDTKPLFPPSISRGLFHCPSLNMLPDPLTDLLSNYSMHDEGFLAILASFGHLNALGTQLQAKLVRDGDAIWEDEEKIGTLINPTTHDLLNQRPMEHPESRAPHIILFEALRLGAIIWIIRVKRRCRSYPWTAQAYISSLLKIISHDQETGDLWSGSTGLQTARLWLLVLCSVSGACEQDHSILMKMIPGEMRRQKLTSWDQSMSNISQMPWIYIAEVPDLSAL</sequence>
<evidence type="ECO:0000313" key="2">
    <source>
        <dbReference type="EMBL" id="KAF4338538.1"/>
    </source>
</evidence>
<dbReference type="EMBL" id="PVQB02000340">
    <property type="protein sequence ID" value="KAF4338538.1"/>
    <property type="molecule type" value="Genomic_DNA"/>
</dbReference>